<protein>
    <recommendedName>
        <fullName evidence="3">Transposase</fullName>
    </recommendedName>
</protein>
<dbReference type="EMBL" id="BASM01000023">
    <property type="protein sequence ID" value="GAD26789.1"/>
    <property type="molecule type" value="Genomic_DNA"/>
</dbReference>
<keyword evidence="2" id="KW-1185">Reference proteome</keyword>
<proteinExistence type="predicted"/>
<reference evidence="1 2" key="1">
    <citation type="submission" date="2013-08" db="EMBL/GenBank/DDBJ databases">
        <title>Gluconobacter thailandicus NBRC 3257 whole genome sequence.</title>
        <authorList>
            <person name="Matsutani M."/>
            <person name="Yakushi T."/>
            <person name="Matsushita K."/>
        </authorList>
    </citation>
    <scope>NUCLEOTIDE SEQUENCE [LARGE SCALE GENOMIC DNA]</scope>
    <source>
        <strain evidence="1 2">NBRC 3257</strain>
    </source>
</reference>
<evidence type="ECO:0000313" key="1">
    <source>
        <dbReference type="EMBL" id="GAD26789.1"/>
    </source>
</evidence>
<evidence type="ECO:0000313" key="2">
    <source>
        <dbReference type="Proteomes" id="UP000018209"/>
    </source>
</evidence>
<dbReference type="Proteomes" id="UP000018209">
    <property type="component" value="Unassembled WGS sequence"/>
</dbReference>
<name>A0ABQ0IX65_GLUTH</name>
<accession>A0ABQ0IX65</accession>
<gene>
    <name evidence="1" type="ORF">NBRC3257_1788</name>
</gene>
<organism evidence="1 2">
    <name type="scientific">Gluconobacter thailandicus NBRC 3257</name>
    <dbReference type="NCBI Taxonomy" id="1381097"/>
    <lineage>
        <taxon>Bacteria</taxon>
        <taxon>Pseudomonadati</taxon>
        <taxon>Pseudomonadota</taxon>
        <taxon>Alphaproteobacteria</taxon>
        <taxon>Acetobacterales</taxon>
        <taxon>Acetobacteraceae</taxon>
        <taxon>Gluconobacter</taxon>
    </lineage>
</organism>
<comment type="caution">
    <text evidence="1">The sequence shown here is derived from an EMBL/GenBank/DDBJ whole genome shotgun (WGS) entry which is preliminary data.</text>
</comment>
<evidence type="ECO:0008006" key="3">
    <source>
        <dbReference type="Google" id="ProtNLM"/>
    </source>
</evidence>
<sequence length="46" mass="5541">MKDRKGMMDRLREMTEALKAKVRTILSRKTEAKAQEKQKKRRTLHL</sequence>